<accession>H2EB29</accession>
<dbReference type="EMBL" id="JN885991">
    <property type="protein sequence ID" value="AEX61602.1"/>
    <property type="molecule type" value="Genomic_DNA"/>
</dbReference>
<evidence type="ECO:0000313" key="1">
    <source>
        <dbReference type="EMBL" id="AEX61602.1"/>
    </source>
</evidence>
<name>H2EB29_9VIRU</name>
<gene>
    <name evidence="1" type="ORF">c7_L539</name>
</gene>
<sequence>MTTINQVLKTDKKHRTKGVTGDLYTMDSLVSDLSLDYDLPTLCGKNIEKPNILMTNKDKFNDEFYKRYPFLKKINMNNLLIAGGSISNIIRGQKSYGGDIDFFVYGLNKKKPQKESKNGCLMF</sequence>
<protein>
    <submittedName>
        <fullName evidence="1">Uncharacterized protein</fullName>
    </submittedName>
</protein>
<organism evidence="1">
    <name type="scientific">Megavirus courdo7</name>
    <dbReference type="NCBI Taxonomy" id="1128135"/>
    <lineage>
        <taxon>Viruses</taxon>
        <taxon>Varidnaviria</taxon>
        <taxon>Bamfordvirae</taxon>
        <taxon>Nucleocytoviricota</taxon>
        <taxon>Megaviricetes</taxon>
        <taxon>Imitervirales</taxon>
        <taxon>Mimiviridae</taxon>
        <taxon>Megamimivirinae</taxon>
        <taxon>Megavirus</taxon>
    </lineage>
</organism>
<reference evidence="1" key="1">
    <citation type="submission" date="2011-10" db="EMBL/GenBank/DDBJ databases">
        <title>Provirophages and transpovirons: unique mobilome of giant viruses.</title>
        <authorList>
            <person name="Desnues C."/>
            <person name="LaScola B."/>
            <person name="Yutin N."/>
            <person name="Fournous G."/>
            <person name="Koonin E."/>
            <person name="Raoult D."/>
        </authorList>
    </citation>
    <scope>NUCLEOTIDE SEQUENCE</scope>
    <source>
        <strain evidence="1">Mv13-c7</strain>
    </source>
</reference>
<proteinExistence type="predicted"/>